<keyword evidence="2" id="KW-1185">Reference proteome</keyword>
<comment type="caution">
    <text evidence="1">The sequence shown here is derived from an EMBL/GenBank/DDBJ whole genome shotgun (WGS) entry which is preliminary data.</text>
</comment>
<proteinExistence type="predicted"/>
<accession>A0AAN9I9A0</accession>
<sequence length="77" mass="8920">MLRGVSFSYTDSEKLYLDQIMAISCEDLQLLSFILQKLNGLMKADPQGLEYYCAKENFFGTKGLTQWCDPVNLRTWE</sequence>
<name>A0AAN9I9A0_CROPI</name>
<evidence type="ECO:0000313" key="1">
    <source>
        <dbReference type="EMBL" id="KAK7268480.1"/>
    </source>
</evidence>
<dbReference type="Proteomes" id="UP001372338">
    <property type="component" value="Unassembled WGS sequence"/>
</dbReference>
<evidence type="ECO:0000313" key="2">
    <source>
        <dbReference type="Proteomes" id="UP001372338"/>
    </source>
</evidence>
<dbReference type="EMBL" id="JAYWIO010000004">
    <property type="protein sequence ID" value="KAK7268480.1"/>
    <property type="molecule type" value="Genomic_DNA"/>
</dbReference>
<dbReference type="AlphaFoldDB" id="A0AAN9I9A0"/>
<protein>
    <submittedName>
        <fullName evidence="1">Uncharacterized protein</fullName>
    </submittedName>
</protein>
<reference evidence="1 2" key="1">
    <citation type="submission" date="2024-01" db="EMBL/GenBank/DDBJ databases">
        <title>The genomes of 5 underutilized Papilionoideae crops provide insights into root nodulation and disease resistanc.</title>
        <authorList>
            <person name="Yuan L."/>
        </authorList>
    </citation>
    <scope>NUCLEOTIDE SEQUENCE [LARGE SCALE GENOMIC DNA]</scope>
    <source>
        <strain evidence="1">ZHUSHIDOU_FW_LH</strain>
        <tissue evidence="1">Leaf</tissue>
    </source>
</reference>
<organism evidence="1 2">
    <name type="scientific">Crotalaria pallida</name>
    <name type="common">Smooth rattlebox</name>
    <name type="synonym">Crotalaria striata</name>
    <dbReference type="NCBI Taxonomy" id="3830"/>
    <lineage>
        <taxon>Eukaryota</taxon>
        <taxon>Viridiplantae</taxon>
        <taxon>Streptophyta</taxon>
        <taxon>Embryophyta</taxon>
        <taxon>Tracheophyta</taxon>
        <taxon>Spermatophyta</taxon>
        <taxon>Magnoliopsida</taxon>
        <taxon>eudicotyledons</taxon>
        <taxon>Gunneridae</taxon>
        <taxon>Pentapetalae</taxon>
        <taxon>rosids</taxon>
        <taxon>fabids</taxon>
        <taxon>Fabales</taxon>
        <taxon>Fabaceae</taxon>
        <taxon>Papilionoideae</taxon>
        <taxon>50 kb inversion clade</taxon>
        <taxon>genistoids sensu lato</taxon>
        <taxon>core genistoids</taxon>
        <taxon>Crotalarieae</taxon>
        <taxon>Crotalaria</taxon>
    </lineage>
</organism>
<gene>
    <name evidence="1" type="ORF">RIF29_21179</name>
</gene>